<dbReference type="SUPFAM" id="SSF46894">
    <property type="entry name" value="C-terminal effector domain of the bipartite response regulators"/>
    <property type="match status" value="1"/>
</dbReference>
<dbReference type="GO" id="GO:0005737">
    <property type="term" value="C:cytoplasm"/>
    <property type="evidence" value="ECO:0007669"/>
    <property type="project" value="TreeGrafter"/>
</dbReference>
<dbReference type="GO" id="GO:0005524">
    <property type="term" value="F:ATP binding"/>
    <property type="evidence" value="ECO:0007669"/>
    <property type="project" value="UniProtKB-KW"/>
</dbReference>
<sequence>MKLTERERELAELVASADRARAGSGGAVIVCGESGAGKTTLVEAFVSRSLADERVLVAGCDALATPRPLGPFHDLAEHLDQRTGNLLRGGDRPHEIFSAVFEELSRQPTVVVVDDLQWADEATVDLLRFLLGRVNRTQLLVVGTVRDDEVPTAHPVRSLLGDVARSPCATSITLPPLSLRAVTDLVGDRPVDPVWLHRISGGNAFFVVEMLDHRSGDLPTTVRDAILARTVGLDDAAWDLLYLLAVAPGAIPDYLLADLGVTRAALGALGDANLIRRTERGIAFRHDLCRLAVVSVIPAGIDAGLHRRMIHAYDDEAVPPADPAVLTHHALGAGDADRIRRAATEAGRAAARSGAHTQAVEFYGIALDRGGAPMSPDSEAELLELLAEESFLTARLDDAITARHRALRLREQAADKAAVSLNHQALSILEWSNGNRVAAEHHAARGVQVLDGHLDPENKPGLALFGHALTSQGYFAAMTRDFIAANDLLAEAAGCAEKVDDPALTARVAIIKGLCASLAGESTGRDALWSAVRSAPEYLDEIYAFGCSHLGLVDLEQRRLHQAEEVIDSRFSLSVDRDVPLARSYQHIHRARLKQMVGEWDDAIVDAKAVLDIPGVPLARSWARLVQTLIALRREGKTEVAGIDEAWRVLRHCGDTLAAFPATVIAESAWLTETSDDRLAECRAILDRGHAEGLEYARGELAMWLRRMDFDINAVGVAQPYRFFLDGEFEAAADEFQRLSMPYEAALALTDTGEPARTRRGLDMLDLLGAAAVTAKIRRDLRARGVTAVPARRRPTTLANACGLTTRQLDVLRLMGQGLTNAELAERLFLSVRTIDKHVAAILDKLQVGNRRDAVRRARALGILDSAG</sequence>
<keyword evidence="5" id="KW-1185">Reference proteome</keyword>
<dbReference type="InterPro" id="IPR025662">
    <property type="entry name" value="Sigma_54_int_dom_ATP-bd_1"/>
</dbReference>
<dbReference type="Proteomes" id="UP000467252">
    <property type="component" value="Chromosome"/>
</dbReference>
<gene>
    <name evidence="4" type="ORF">MPUL_29040</name>
</gene>
<dbReference type="InterPro" id="IPR027417">
    <property type="entry name" value="P-loop_NTPase"/>
</dbReference>
<dbReference type="EMBL" id="AP022599">
    <property type="protein sequence ID" value="BBY81746.1"/>
    <property type="molecule type" value="Genomic_DNA"/>
</dbReference>
<dbReference type="GO" id="GO:0006355">
    <property type="term" value="P:regulation of DNA-templated transcription"/>
    <property type="evidence" value="ECO:0007669"/>
    <property type="project" value="InterPro"/>
</dbReference>
<organism evidence="4 5">
    <name type="scientific">Mycolicibacterium pulveris</name>
    <name type="common">Mycobacterium pulveris</name>
    <dbReference type="NCBI Taxonomy" id="36813"/>
    <lineage>
        <taxon>Bacteria</taxon>
        <taxon>Bacillati</taxon>
        <taxon>Actinomycetota</taxon>
        <taxon>Actinomycetes</taxon>
        <taxon>Mycobacteriales</taxon>
        <taxon>Mycobacteriaceae</taxon>
        <taxon>Mycolicibacterium</taxon>
    </lineage>
</organism>
<dbReference type="SUPFAM" id="SSF52540">
    <property type="entry name" value="P-loop containing nucleoside triphosphate hydrolases"/>
    <property type="match status" value="1"/>
</dbReference>
<evidence type="ECO:0000259" key="3">
    <source>
        <dbReference type="PROSITE" id="PS50043"/>
    </source>
</evidence>
<dbReference type="InterPro" id="IPR016032">
    <property type="entry name" value="Sig_transdc_resp-reg_C-effctor"/>
</dbReference>
<dbReference type="GO" id="GO:0004016">
    <property type="term" value="F:adenylate cyclase activity"/>
    <property type="evidence" value="ECO:0007669"/>
    <property type="project" value="TreeGrafter"/>
</dbReference>
<dbReference type="InterPro" id="IPR000792">
    <property type="entry name" value="Tscrpt_reg_LuxR_C"/>
</dbReference>
<dbReference type="GO" id="GO:0003677">
    <property type="term" value="F:DNA binding"/>
    <property type="evidence" value="ECO:0007669"/>
    <property type="project" value="InterPro"/>
</dbReference>
<dbReference type="Pfam" id="PF13191">
    <property type="entry name" value="AAA_16"/>
    <property type="match status" value="1"/>
</dbReference>
<keyword evidence="1" id="KW-0547">Nucleotide-binding</keyword>
<dbReference type="Gene3D" id="3.40.50.300">
    <property type="entry name" value="P-loop containing nucleotide triphosphate hydrolases"/>
    <property type="match status" value="1"/>
</dbReference>
<evidence type="ECO:0000313" key="5">
    <source>
        <dbReference type="Proteomes" id="UP000467252"/>
    </source>
</evidence>
<dbReference type="InterPro" id="IPR041664">
    <property type="entry name" value="AAA_16"/>
</dbReference>
<dbReference type="PROSITE" id="PS50043">
    <property type="entry name" value="HTH_LUXR_2"/>
    <property type="match status" value="1"/>
</dbReference>
<keyword evidence="2" id="KW-0067">ATP-binding</keyword>
<dbReference type="InterPro" id="IPR036388">
    <property type="entry name" value="WH-like_DNA-bd_sf"/>
</dbReference>
<dbReference type="Gene3D" id="1.25.40.10">
    <property type="entry name" value="Tetratricopeptide repeat domain"/>
    <property type="match status" value="1"/>
</dbReference>
<dbReference type="Pfam" id="PF00196">
    <property type="entry name" value="GerE"/>
    <property type="match status" value="1"/>
</dbReference>
<dbReference type="PRINTS" id="PR00038">
    <property type="entry name" value="HTHLUXR"/>
</dbReference>
<dbReference type="InterPro" id="IPR011990">
    <property type="entry name" value="TPR-like_helical_dom_sf"/>
</dbReference>
<dbReference type="RefSeq" id="WP_163901319.1">
    <property type="nucleotide sequence ID" value="NZ_AP022599.1"/>
</dbReference>
<dbReference type="CDD" id="cd06170">
    <property type="entry name" value="LuxR_C_like"/>
    <property type="match status" value="1"/>
</dbReference>
<feature type="domain" description="HTH luxR-type" evidence="3">
    <location>
        <begin position="797"/>
        <end position="862"/>
    </location>
</feature>
<dbReference type="AlphaFoldDB" id="A0A7I7UNK3"/>
<dbReference type="SMART" id="SM00382">
    <property type="entry name" value="AAA"/>
    <property type="match status" value="1"/>
</dbReference>
<dbReference type="SMART" id="SM00421">
    <property type="entry name" value="HTH_LUXR"/>
    <property type="match status" value="1"/>
</dbReference>
<evidence type="ECO:0000313" key="4">
    <source>
        <dbReference type="EMBL" id="BBY81746.1"/>
    </source>
</evidence>
<evidence type="ECO:0000256" key="2">
    <source>
        <dbReference type="ARBA" id="ARBA00022840"/>
    </source>
</evidence>
<name>A0A7I7UNK3_MYCPV</name>
<dbReference type="PANTHER" id="PTHR16305">
    <property type="entry name" value="TESTICULAR SOLUBLE ADENYLYL CYCLASE"/>
    <property type="match status" value="1"/>
</dbReference>
<dbReference type="Gene3D" id="1.10.10.10">
    <property type="entry name" value="Winged helix-like DNA-binding domain superfamily/Winged helix DNA-binding domain"/>
    <property type="match status" value="1"/>
</dbReference>
<protein>
    <submittedName>
        <fullName evidence="4">LuxR family transcriptional regulator</fullName>
    </submittedName>
</protein>
<dbReference type="PROSITE" id="PS00675">
    <property type="entry name" value="SIGMA54_INTERACT_1"/>
    <property type="match status" value="1"/>
</dbReference>
<proteinExistence type="predicted"/>
<dbReference type="PANTHER" id="PTHR16305:SF35">
    <property type="entry name" value="TRANSCRIPTIONAL ACTIVATOR DOMAIN"/>
    <property type="match status" value="1"/>
</dbReference>
<accession>A0A7I7UNK3</accession>
<reference evidence="4 5" key="1">
    <citation type="journal article" date="2019" name="Emerg. Microbes Infect.">
        <title>Comprehensive subspecies identification of 175 nontuberculous mycobacteria species based on 7547 genomic profiles.</title>
        <authorList>
            <person name="Matsumoto Y."/>
            <person name="Kinjo T."/>
            <person name="Motooka D."/>
            <person name="Nabeya D."/>
            <person name="Jung N."/>
            <person name="Uechi K."/>
            <person name="Horii T."/>
            <person name="Iida T."/>
            <person name="Fujita J."/>
            <person name="Nakamura S."/>
        </authorList>
    </citation>
    <scope>NUCLEOTIDE SEQUENCE [LARGE SCALE GENOMIC DNA]</scope>
    <source>
        <strain evidence="4 5">JCM 6370</strain>
    </source>
</reference>
<dbReference type="InterPro" id="IPR003593">
    <property type="entry name" value="AAA+_ATPase"/>
</dbReference>
<evidence type="ECO:0000256" key="1">
    <source>
        <dbReference type="ARBA" id="ARBA00022741"/>
    </source>
</evidence>